<evidence type="ECO:0000313" key="5">
    <source>
        <dbReference type="Proteomes" id="UP000217083"/>
    </source>
</evidence>
<keyword evidence="3" id="KW-0472">Membrane</keyword>
<dbReference type="RefSeq" id="WP_094923091.1">
    <property type="nucleotide sequence ID" value="NZ_NPIA01000002.1"/>
</dbReference>
<sequence length="203" mass="21798">MKKLLNNEKGFTLIELLAVIVILGIIAAIAVPSISGIIDNTKKDAHLANAESMIDAAKYAVASENDVLPTGHLDKVYFSLTWLEENGYVETLEDPDGGVYAKEASADVVNPVAADGTKRSTKPATGSYVLIEKVEVSGKAPKYNYYVYLNGSQRTLISIADATATDDISTFYDEETQNGPVLESKLSRDMIIENQTPAPVPAG</sequence>
<dbReference type="PANTHER" id="PTHR30093">
    <property type="entry name" value="GENERAL SECRETION PATHWAY PROTEIN G"/>
    <property type="match status" value="1"/>
</dbReference>
<dbReference type="GO" id="GO:0009986">
    <property type="term" value="C:cell surface"/>
    <property type="evidence" value="ECO:0007669"/>
    <property type="project" value="UniProtKB-SubCell"/>
</dbReference>
<keyword evidence="2" id="KW-0178">Competence</keyword>
<keyword evidence="3" id="KW-0812">Transmembrane</keyword>
<dbReference type="Gene3D" id="3.30.700.10">
    <property type="entry name" value="Glycoprotein, Type 4 Pilin"/>
    <property type="match status" value="1"/>
</dbReference>
<name>A0A263BWC8_9BACI</name>
<dbReference type="PROSITE" id="PS00409">
    <property type="entry name" value="PROKAR_NTER_METHYL"/>
    <property type="match status" value="1"/>
</dbReference>
<evidence type="ECO:0000313" key="4">
    <source>
        <dbReference type="EMBL" id="OZM58015.1"/>
    </source>
</evidence>
<comment type="caution">
    <text evidence="4">The sequence shown here is derived from an EMBL/GenBank/DDBJ whole genome shotgun (WGS) entry which is preliminary data.</text>
</comment>
<evidence type="ECO:0000256" key="2">
    <source>
        <dbReference type="ARBA" id="ARBA00023287"/>
    </source>
</evidence>
<organism evidence="4 5">
    <name type="scientific">Lottiidibacillus patelloidae</name>
    <dbReference type="NCBI Taxonomy" id="2670334"/>
    <lineage>
        <taxon>Bacteria</taxon>
        <taxon>Bacillati</taxon>
        <taxon>Bacillota</taxon>
        <taxon>Bacilli</taxon>
        <taxon>Bacillales</taxon>
        <taxon>Bacillaceae</taxon>
        <taxon>Lottiidibacillus</taxon>
    </lineage>
</organism>
<dbReference type="InterPro" id="IPR012902">
    <property type="entry name" value="N_methyl_site"/>
</dbReference>
<keyword evidence="3" id="KW-1133">Transmembrane helix</keyword>
<dbReference type="InterPro" id="IPR045584">
    <property type="entry name" value="Pilin-like"/>
</dbReference>
<accession>A0A263BWC8</accession>
<dbReference type="SUPFAM" id="SSF54523">
    <property type="entry name" value="Pili subunits"/>
    <property type="match status" value="1"/>
</dbReference>
<keyword evidence="5" id="KW-1185">Reference proteome</keyword>
<protein>
    <recommendedName>
        <fullName evidence="6">Prepilin-type cleavage/methylation domain-containing protein</fullName>
    </recommendedName>
</protein>
<feature type="transmembrane region" description="Helical" evidence="3">
    <location>
        <begin position="12"/>
        <end position="34"/>
    </location>
</feature>
<dbReference type="AlphaFoldDB" id="A0A263BWC8"/>
<reference evidence="5" key="1">
    <citation type="submission" date="2017-08" db="EMBL/GenBank/DDBJ databases">
        <authorList>
            <person name="Huang Z."/>
        </authorList>
    </citation>
    <scope>NUCLEOTIDE SEQUENCE [LARGE SCALE GENOMIC DNA]</scope>
    <source>
        <strain evidence="5">SA5d-4</strain>
    </source>
</reference>
<proteinExistence type="predicted"/>
<evidence type="ECO:0008006" key="6">
    <source>
        <dbReference type="Google" id="ProtNLM"/>
    </source>
</evidence>
<dbReference type="Pfam" id="PF07963">
    <property type="entry name" value="N_methyl"/>
    <property type="match status" value="1"/>
</dbReference>
<dbReference type="NCBIfam" id="TIGR02532">
    <property type="entry name" value="IV_pilin_GFxxxE"/>
    <property type="match status" value="1"/>
</dbReference>
<dbReference type="Proteomes" id="UP000217083">
    <property type="component" value="Unassembled WGS sequence"/>
</dbReference>
<evidence type="ECO:0000256" key="3">
    <source>
        <dbReference type="SAM" id="Phobius"/>
    </source>
</evidence>
<comment type="subcellular location">
    <subcellularLocation>
        <location evidence="1">Cell surface</location>
    </subcellularLocation>
</comment>
<dbReference type="EMBL" id="NPIA01000002">
    <property type="protein sequence ID" value="OZM58015.1"/>
    <property type="molecule type" value="Genomic_DNA"/>
</dbReference>
<evidence type="ECO:0000256" key="1">
    <source>
        <dbReference type="ARBA" id="ARBA00004241"/>
    </source>
</evidence>
<dbReference type="GO" id="GO:0030420">
    <property type="term" value="P:establishment of competence for transformation"/>
    <property type="evidence" value="ECO:0007669"/>
    <property type="project" value="UniProtKB-KW"/>
</dbReference>
<reference evidence="4 5" key="2">
    <citation type="submission" date="2017-09" db="EMBL/GenBank/DDBJ databases">
        <title>Bacillus patelloidae sp. nov., isolated from the intestinal tract of a marine limpet.</title>
        <authorList>
            <person name="Liu R."/>
            <person name="Dong C."/>
            <person name="Shao Z."/>
        </authorList>
    </citation>
    <scope>NUCLEOTIDE SEQUENCE [LARGE SCALE GENOMIC DNA]</scope>
    <source>
        <strain evidence="4 5">SA5d-4</strain>
    </source>
</reference>
<gene>
    <name evidence="4" type="ORF">CIB95_05780</name>
</gene>